<dbReference type="GeneID" id="119735628"/>
<organism evidence="3 4">
    <name type="scientific">Patiria miniata</name>
    <name type="common">Bat star</name>
    <name type="synonym">Asterina miniata</name>
    <dbReference type="NCBI Taxonomy" id="46514"/>
    <lineage>
        <taxon>Eukaryota</taxon>
        <taxon>Metazoa</taxon>
        <taxon>Echinodermata</taxon>
        <taxon>Eleutherozoa</taxon>
        <taxon>Asterozoa</taxon>
        <taxon>Asteroidea</taxon>
        <taxon>Valvatacea</taxon>
        <taxon>Valvatida</taxon>
        <taxon>Asterinidae</taxon>
        <taxon>Patiria</taxon>
    </lineage>
</organism>
<proteinExistence type="predicted"/>
<dbReference type="GO" id="GO:0042254">
    <property type="term" value="P:ribosome biogenesis"/>
    <property type="evidence" value="ECO:0007669"/>
    <property type="project" value="TreeGrafter"/>
</dbReference>
<dbReference type="OrthoDB" id="160374at2759"/>
<evidence type="ECO:0000313" key="3">
    <source>
        <dbReference type="EnsemblMetazoa" id="XP_038065340.1"/>
    </source>
</evidence>
<dbReference type="PANTHER" id="PTHR15682">
    <property type="entry name" value="UNHEALTHY RIBOSOME BIOGENESIS PROTEIN 2 HOMOLOG"/>
    <property type="match status" value="1"/>
</dbReference>
<dbReference type="Proteomes" id="UP000887568">
    <property type="component" value="Unplaced"/>
</dbReference>
<dbReference type="EnsemblMetazoa" id="XM_038209412.1">
    <property type="protein sequence ID" value="XP_038065340.1"/>
    <property type="gene ID" value="LOC119735628"/>
</dbReference>
<dbReference type="Pfam" id="PF10441">
    <property type="entry name" value="Urb2"/>
    <property type="match status" value="1"/>
</dbReference>
<keyword evidence="4" id="KW-1185">Reference proteome</keyword>
<evidence type="ECO:0000256" key="1">
    <source>
        <dbReference type="SAM" id="MobiDB-lite"/>
    </source>
</evidence>
<evidence type="ECO:0000313" key="4">
    <source>
        <dbReference type="Proteomes" id="UP000887568"/>
    </source>
</evidence>
<name>A0A914AMT2_PATMI</name>
<reference evidence="3" key="1">
    <citation type="submission" date="2022-11" db="UniProtKB">
        <authorList>
            <consortium name="EnsemblMetazoa"/>
        </authorList>
    </citation>
    <scope>IDENTIFICATION</scope>
</reference>
<feature type="domain" description="Nucleolar 27S pre-rRNA processing Urb2/Npa2 C-terminal" evidence="2">
    <location>
        <begin position="1390"/>
        <end position="1561"/>
    </location>
</feature>
<dbReference type="PANTHER" id="PTHR15682:SF2">
    <property type="entry name" value="UNHEALTHY RIBOSOME BIOGENESIS PROTEIN 2 HOMOLOG"/>
    <property type="match status" value="1"/>
</dbReference>
<dbReference type="GO" id="GO:0005730">
    <property type="term" value="C:nucleolus"/>
    <property type="evidence" value="ECO:0007669"/>
    <property type="project" value="TreeGrafter"/>
</dbReference>
<protein>
    <recommendedName>
        <fullName evidence="2">Nucleolar 27S pre-rRNA processing Urb2/Npa2 C-terminal domain-containing protein</fullName>
    </recommendedName>
</protein>
<evidence type="ECO:0000259" key="2">
    <source>
        <dbReference type="Pfam" id="PF10441"/>
    </source>
</evidence>
<dbReference type="InterPro" id="IPR018849">
    <property type="entry name" value="Urb2/Npa2_C"/>
</dbReference>
<sequence length="1562" mass="172694">MAIPYAGVHRKLKDADTPWEKKVGLARFAWVSPRCFLPNKEQVLMDWAANSLANAHKLSVPDLAVPRLWQFLLDALRSQRLKTMGSRAEALSLRLSLFPVILKSLCIGTANVELVIGCCHSLLEYPSLGSIITGTLDHQVQFLSTVVCLLTDFLRTRCGRTPVLLNSLVQRAFASFASLQRQQPNPRKVFTIVYEKLLGPLLALHHTISDLNEVMDESFSDTLKCIQDLIASGLFNRDLAEGHSKYLRSVPGQVTTEKQREVRLLQESISALWKNMAERTSNIDEVNVSLCYIAGMPVVFRAFLSLHKYPNDVSFAMLRKLCCAMGLMPAQEHDGKAMTGVENQQTSVAEKPLLQIPEQKSVLGNWTAGLPALSKLLKVLSEKQIYEVASDNMSGKTQFSWLHDLIGGLISNADSSQSAWYASLSTALDMNHLLLEDQLTPILKEALYCSDKACLTQNTQRERDEFLKKLLGTYTKLRQFDRVVSAMLELCKSASADGEHFAYPTQFCTSFSESVQQLPPGLTLDIWKQFLDQFLTRYLPEGTQNATTLPSPPPRKKSKPGSNKRSTIDLTVIAVTFDLFLRSMRLVDGSLMTVPLLRRVEELMTETKDGVLAPLLHLCSESEPSVGQVYSTLLLCYVWGELHLLLCQHTNYRDRHPFSNSEETVLNFGDFSFVHTYGTSNEWSRLCTMFAEKERIQLLQVSLAVQQIRALLLFGEITSDVVRQSLVNIATAVCDKATKVNNRDSSGKSLVSILLDNIPFLLPFLPAHQITTLASLLCKTLMSSHTDLKSSGSLQNQKQVQPDSHSDKCGDASVHRICEEFVRSEFCVESRQLQIALVTSVLGQMSEVMGSLSAGSNADTLHSLSDTDVKCTSDGDSNTMKLQEIALDVNKLLAGAEMVKPASHVSPDVYRSVEGVLKVLHHLPLQHLLPSNKARCMLGLLVVDTALNSISPKNAPGAPYFSALLLCRQLQAAILRSVGSSKAKFLSNIDAWRILTVMTKASVDAKQKVTKKTVVDLDSSLNDVTEELLTYWLKRLRQLPNQEAGFKDYSHMVESKLDELDRHLSRSKNAQLILSANVPLLTAATALLGSLFVSRGALGSLGSELSCDLGRRITEALSSLMRHGQGASACPRLLIWLAKAGTLLMKFALRTVRTDSENRISTVKSDAELDSDEADVMETNLSTVSVATEQWTEVLNPVLQEICTYFEPTGEKSCPVIGPCLTYMQTSCLFIGRCCDVGTIGMATSDMWQAALSLMGTGVHLDESVMNDLTSTLSGIIQTMDLVQFRTLLTDLLRDTALKREPDAEDCPHLRAALVAWQLLPTSCAASEEIQGVLGDVIPQVILNLLEILKGAASNWTLGGAVAVSVLQAVSSIIGQGKSLVAPNEAMQAQHFGLMVPVAMVTAADFPLVFNTLCQILRSLLIGYPRTVMKSLASFFACLQHLLKAVMHRGQQSRDGDEKLSDHDLYICAENMERLLTMLATYKKDINKLAVFLVSDYIAELQKGTLLPLFKKALVTGIYNLLDACDERAIDFLNATLPNNLREIFKTFYSDFQKYYRYSGKV</sequence>
<accession>A0A914AMT2</accession>
<feature type="region of interest" description="Disordered" evidence="1">
    <location>
        <begin position="543"/>
        <end position="564"/>
    </location>
</feature>
<dbReference type="InterPro" id="IPR052609">
    <property type="entry name" value="Ribosome_Biogenesis_Reg"/>
</dbReference>
<dbReference type="RefSeq" id="XP_038065340.1">
    <property type="nucleotide sequence ID" value="XM_038209412.1"/>
</dbReference>
<dbReference type="OMA" id="MNKLILH"/>